<organism evidence="1">
    <name type="scientific">gut metagenome</name>
    <dbReference type="NCBI Taxonomy" id="749906"/>
    <lineage>
        <taxon>unclassified sequences</taxon>
        <taxon>metagenomes</taxon>
        <taxon>organismal metagenomes</taxon>
    </lineage>
</organism>
<name>J9GST0_9ZZZZ</name>
<sequence>MSVRIISNEPRIAKEVHPANISNLIPPFTIRTTLPTCSQLDFTRIFLLIHSQK</sequence>
<evidence type="ECO:0000313" key="1">
    <source>
        <dbReference type="EMBL" id="EJX05738.1"/>
    </source>
</evidence>
<dbReference type="AlphaFoldDB" id="J9GST0"/>
<protein>
    <submittedName>
        <fullName evidence="1">Uncharacterized protein</fullName>
    </submittedName>
</protein>
<dbReference type="EMBL" id="AMCI01001372">
    <property type="protein sequence ID" value="EJX05738.1"/>
    <property type="molecule type" value="Genomic_DNA"/>
</dbReference>
<reference evidence="1" key="1">
    <citation type="journal article" date="2012" name="PLoS ONE">
        <title>Gene sets for utilization of primary and secondary nutrition supplies in the distal gut of endangered iberian lynx.</title>
        <authorList>
            <person name="Alcaide M."/>
            <person name="Messina E."/>
            <person name="Richter M."/>
            <person name="Bargiela R."/>
            <person name="Peplies J."/>
            <person name="Huws S.A."/>
            <person name="Newbold C.J."/>
            <person name="Golyshin P.N."/>
            <person name="Simon M.A."/>
            <person name="Lopez G."/>
            <person name="Yakimov M.M."/>
            <person name="Ferrer M."/>
        </authorList>
    </citation>
    <scope>NUCLEOTIDE SEQUENCE</scope>
</reference>
<accession>J9GST0</accession>
<comment type="caution">
    <text evidence="1">The sequence shown here is derived from an EMBL/GenBank/DDBJ whole genome shotgun (WGS) entry which is preliminary data.</text>
</comment>
<proteinExistence type="predicted"/>
<gene>
    <name evidence="1" type="ORF">EVA_06133</name>
</gene>